<organism evidence="1 2">
    <name type="scientific">Panagrolaimus sp. ES5</name>
    <dbReference type="NCBI Taxonomy" id="591445"/>
    <lineage>
        <taxon>Eukaryota</taxon>
        <taxon>Metazoa</taxon>
        <taxon>Ecdysozoa</taxon>
        <taxon>Nematoda</taxon>
        <taxon>Chromadorea</taxon>
        <taxon>Rhabditida</taxon>
        <taxon>Tylenchina</taxon>
        <taxon>Panagrolaimomorpha</taxon>
        <taxon>Panagrolaimoidea</taxon>
        <taxon>Panagrolaimidae</taxon>
        <taxon>Panagrolaimus</taxon>
    </lineage>
</organism>
<sequence>MRILQNRSSSSFCIERVIEHYNQRCVPSATHTTLPSFHMILPPPNVTGNLHLGHALTVVMEDSVEWYPGFDHAGIATQTVVERQIFKEKGILRSQMLKEEFLQHCNEWKDERINTITSQLKKTGASLNWKNCYYTMDERFSSAVTHAFCRLHSDGFIFREKKLINWCPTLRSAISDQEVDSITVEGRSKVSPSLKSSSAKEVEVGVLHLVRYKLSDGTFNDPQYLEVGTTRPETLFADMALAINPNDEKNSKFIGRHVRHPLTDKILPIIADSVVKIDKGTGILKVTPSHDFKDYDIAKRNSDIFGNEYLSCIDEEGKLINAGKFDGTDRLEAKPKIVEELISRGAYGGAIEQGVAHIPVCNRTGDFIEPMLKEQWFMECKEMNQNVLDAIDNGKVITYPDGNRQKLVDWLNYDEPWCLSRQLVWGHQIPAYQDSDGRWIVSDKSIENFKRDDDVLDTWFSSALIPLVVRGWPNSKIDTVPINLMETGNDIIGFWVARMLILCQHLSGKLPFEKILLHGLVRDSAGRKMSKSLGNVIDPLDIIEGISQDSMIQRLKDSNLSEKEINLAEQDLKSRFPEGMKAVGPDALRFALLRHDLTGEDINVSVVETSQEGYRFCNKIWNLINYAEIVFSKVEFSKLESSKNSIDLWILSKLRNTLKRLHILMDADNDSAAAQPHLAFVSLKDFILHDLCDTYLETTKTAINDESDVTVSRKEEVAITLQNVLRYTFAALEPFMPFVTTYLGDKVPGKKFDEINLSQMDFSSYPDIEKDMIMSISIVNTIRSFRAALELPKKFQLVGYLKNQNNQNLPLKEAVKELANLNLIDEEIEEVIPMAVPGQDCTLYIKIEPTQHKDVEEHLQKRLEKLIQRRQQMYHVFQKHESFLKALEAEPKTKPQAINKAFRRIKQAEKSFEYSSQEVKRLEEVMQKLG</sequence>
<protein>
    <submittedName>
        <fullName evidence="2">Valine--tRNA ligase</fullName>
    </submittedName>
</protein>
<proteinExistence type="predicted"/>
<evidence type="ECO:0000313" key="2">
    <source>
        <dbReference type="WBParaSite" id="ES5_v2.g14252.t1"/>
    </source>
</evidence>
<dbReference type="WBParaSite" id="ES5_v2.g14252.t1">
    <property type="protein sequence ID" value="ES5_v2.g14252.t1"/>
    <property type="gene ID" value="ES5_v2.g14252"/>
</dbReference>
<name>A0AC34FBT9_9BILA</name>
<accession>A0AC34FBT9</accession>
<dbReference type="Proteomes" id="UP000887579">
    <property type="component" value="Unplaced"/>
</dbReference>
<evidence type="ECO:0000313" key="1">
    <source>
        <dbReference type="Proteomes" id="UP000887579"/>
    </source>
</evidence>
<reference evidence="2" key="1">
    <citation type="submission" date="2022-11" db="UniProtKB">
        <authorList>
            <consortium name="WormBaseParasite"/>
        </authorList>
    </citation>
    <scope>IDENTIFICATION</scope>
</reference>